<evidence type="ECO:0000313" key="4">
    <source>
        <dbReference type="EMBL" id="KAF2105808.1"/>
    </source>
</evidence>
<protein>
    <submittedName>
        <fullName evidence="4">Pyridoxal phosphate-dependent transferase</fullName>
    </submittedName>
</protein>
<dbReference type="Gene3D" id="3.40.640.10">
    <property type="entry name" value="Type I PLP-dependent aspartate aminotransferase-like (Major domain)"/>
    <property type="match status" value="1"/>
</dbReference>
<dbReference type="GO" id="GO:0005829">
    <property type="term" value="C:cytosol"/>
    <property type="evidence" value="ECO:0007669"/>
    <property type="project" value="TreeGrafter"/>
</dbReference>
<dbReference type="EMBL" id="ML977371">
    <property type="protein sequence ID" value="KAF2105808.1"/>
    <property type="molecule type" value="Genomic_DNA"/>
</dbReference>
<dbReference type="OrthoDB" id="5419315at2759"/>
<organism evidence="4 5">
    <name type="scientific">Lophiotrema nucula</name>
    <dbReference type="NCBI Taxonomy" id="690887"/>
    <lineage>
        <taxon>Eukaryota</taxon>
        <taxon>Fungi</taxon>
        <taxon>Dikarya</taxon>
        <taxon>Ascomycota</taxon>
        <taxon>Pezizomycotina</taxon>
        <taxon>Dothideomycetes</taxon>
        <taxon>Pleosporomycetidae</taxon>
        <taxon>Pleosporales</taxon>
        <taxon>Lophiotremataceae</taxon>
        <taxon>Lophiotrema</taxon>
    </lineage>
</organism>
<evidence type="ECO:0000256" key="3">
    <source>
        <dbReference type="RuleBase" id="RU003560"/>
    </source>
</evidence>
<dbReference type="Proteomes" id="UP000799770">
    <property type="component" value="Unassembled WGS sequence"/>
</dbReference>
<dbReference type="InterPro" id="IPR015421">
    <property type="entry name" value="PyrdxlP-dep_Trfase_major"/>
</dbReference>
<sequence>MENSFVLHSNVISLPQKIVAGSGITAILEDGTHIIDACSGLGVSCLGYTNAEISQATYEQLQTLAYAPASAFSNEPCEQLAENLLKEKPGGLSNAVFFNSGKQRRSKIVSRRHSYHGNTLGALAISGHEEKRAMYNDWLSDHVSFVEPCFAYRGKPADMSEREYVDSLIKQIEEEFNRLGPENVAAFIAETVSGSTLGCVPASVGYFSAVRALCDEYGVLLVLDEVFCGMGRTGTRHAWQQEDKFRGPDLQIISKGLGAGFIPISAVLVHEKIVKGIADTSRAVIHSQTFQCHPLACRVALKVQTIVERDRLLQNVQERGRELGCLLRAQVLPLKLVGDVRGRGLLWSVEFVLNKQTKQQFPENVHFSKAVMQASLSRGLYVHGRTSRDGGLYTVQHVMVCPPFIVSQNEVIAIVERLKSAIEACIEHAV</sequence>
<keyword evidence="2 3" id="KW-0663">Pyridoxal phosphate</keyword>
<dbReference type="InterPro" id="IPR015424">
    <property type="entry name" value="PyrdxlP-dep_Trfase"/>
</dbReference>
<comment type="similarity">
    <text evidence="1 3">Belongs to the class-III pyridoxal-phosphate-dependent aminotransferase family.</text>
</comment>
<keyword evidence="5" id="KW-1185">Reference proteome</keyword>
<dbReference type="GO" id="GO:0030170">
    <property type="term" value="F:pyridoxal phosphate binding"/>
    <property type="evidence" value="ECO:0007669"/>
    <property type="project" value="InterPro"/>
</dbReference>
<dbReference type="PANTHER" id="PTHR43094">
    <property type="entry name" value="AMINOTRANSFERASE"/>
    <property type="match status" value="1"/>
</dbReference>
<evidence type="ECO:0000313" key="5">
    <source>
        <dbReference type="Proteomes" id="UP000799770"/>
    </source>
</evidence>
<dbReference type="CDD" id="cd00610">
    <property type="entry name" value="OAT_like"/>
    <property type="match status" value="1"/>
</dbReference>
<evidence type="ECO:0000256" key="2">
    <source>
        <dbReference type="ARBA" id="ARBA00022898"/>
    </source>
</evidence>
<dbReference type="SUPFAM" id="SSF53383">
    <property type="entry name" value="PLP-dependent transferases"/>
    <property type="match status" value="1"/>
</dbReference>
<dbReference type="AlphaFoldDB" id="A0A6A5YI43"/>
<reference evidence="4" key="1">
    <citation type="journal article" date="2020" name="Stud. Mycol.">
        <title>101 Dothideomycetes genomes: a test case for predicting lifestyles and emergence of pathogens.</title>
        <authorList>
            <person name="Haridas S."/>
            <person name="Albert R."/>
            <person name="Binder M."/>
            <person name="Bloem J."/>
            <person name="Labutti K."/>
            <person name="Salamov A."/>
            <person name="Andreopoulos B."/>
            <person name="Baker S."/>
            <person name="Barry K."/>
            <person name="Bills G."/>
            <person name="Bluhm B."/>
            <person name="Cannon C."/>
            <person name="Castanera R."/>
            <person name="Culley D."/>
            <person name="Daum C."/>
            <person name="Ezra D."/>
            <person name="Gonzalez J."/>
            <person name="Henrissat B."/>
            <person name="Kuo A."/>
            <person name="Liang C."/>
            <person name="Lipzen A."/>
            <person name="Lutzoni F."/>
            <person name="Magnuson J."/>
            <person name="Mondo S."/>
            <person name="Nolan M."/>
            <person name="Ohm R."/>
            <person name="Pangilinan J."/>
            <person name="Park H.-J."/>
            <person name="Ramirez L."/>
            <person name="Alfaro M."/>
            <person name="Sun H."/>
            <person name="Tritt A."/>
            <person name="Yoshinaga Y."/>
            <person name="Zwiers L.-H."/>
            <person name="Turgeon B."/>
            <person name="Goodwin S."/>
            <person name="Spatafora J."/>
            <person name="Crous P."/>
            <person name="Grigoriev I."/>
        </authorList>
    </citation>
    <scope>NUCLEOTIDE SEQUENCE</scope>
    <source>
        <strain evidence="4">CBS 627.86</strain>
    </source>
</reference>
<dbReference type="Pfam" id="PF00202">
    <property type="entry name" value="Aminotran_3"/>
    <property type="match status" value="1"/>
</dbReference>
<dbReference type="InterPro" id="IPR015422">
    <property type="entry name" value="PyrdxlP-dep_Trfase_small"/>
</dbReference>
<dbReference type="InterPro" id="IPR005814">
    <property type="entry name" value="Aminotrans_3"/>
</dbReference>
<dbReference type="Gene3D" id="3.90.1150.10">
    <property type="entry name" value="Aspartate Aminotransferase, domain 1"/>
    <property type="match status" value="1"/>
</dbReference>
<keyword evidence="4" id="KW-0808">Transferase</keyword>
<accession>A0A6A5YI43</accession>
<gene>
    <name evidence="4" type="ORF">BDV96DRAFT_534632</name>
</gene>
<dbReference type="GO" id="GO:0008483">
    <property type="term" value="F:transaminase activity"/>
    <property type="evidence" value="ECO:0007669"/>
    <property type="project" value="InterPro"/>
</dbReference>
<name>A0A6A5YI43_9PLEO</name>
<evidence type="ECO:0000256" key="1">
    <source>
        <dbReference type="ARBA" id="ARBA00008954"/>
    </source>
</evidence>
<proteinExistence type="inferred from homology"/>
<dbReference type="PANTHER" id="PTHR43094:SF1">
    <property type="entry name" value="AMINOTRANSFERASE CLASS-III"/>
    <property type="match status" value="1"/>
</dbReference>